<sequence>MQSLLRNLSGDLALAGFTKSDLATNWGVSPSGVTAVFKGQRQMRFSYLTKSLSLLNKGIQTERQYISRYVQYAKPKNRREIMEYLSLRGDFDTLKMIIDKEGIAEEGKKYANALNKEWANVYDWIYKRYTEEDVNLLELYNLLRKVNRKTKSTEMTLLIDLLLCQLLYQKGNHELVSEKMNEISENLKKVKNDFIKSTFDLRFKEAKAVMAIRSCKLEKARTICDEILGECELNPFFILPRSIAYFKKGESYMFSNYEKAKYYLSKAYNTLEEIGDFEGVKEKRDMFQHNLAFLKIIHMKELGTIGEIDEAEQAYLQIKLGNKQEGEKILMRLKEKNGKHSGIQMVYLALARDDRSLMKQAYECLLAANDIFYAQLPKMYLGKL</sequence>
<dbReference type="InterPro" id="IPR047705">
    <property type="entry name" value="AimR-like"/>
</dbReference>
<dbReference type="NCBIfam" id="NF038310">
    <property type="entry name" value="lysogeny_AimR"/>
    <property type="match status" value="1"/>
</dbReference>
<gene>
    <name evidence="1" type="ordered locus">BCQ_PT67</name>
</gene>
<evidence type="ECO:0008006" key="3">
    <source>
        <dbReference type="Google" id="ProtNLM"/>
    </source>
</evidence>
<dbReference type="Pfam" id="PF22871">
    <property type="entry name" value="AimR"/>
    <property type="match status" value="1"/>
</dbReference>
<reference evidence="1 2" key="1">
    <citation type="journal article" date="2009" name="J. Bacteriol.">
        <title>Complete genome sequence of the extremophilic Bacillus cereus strain Q1 with industrial applications.</title>
        <authorList>
            <person name="Xiong Z."/>
            <person name="Jiang Y."/>
            <person name="Qi D."/>
            <person name="Lu H."/>
            <person name="Yang F."/>
            <person name="Yang J."/>
            <person name="Chen L."/>
            <person name="Sun L."/>
            <person name="Xu X."/>
            <person name="Xue Y."/>
            <person name="Zhu Y."/>
            <person name="Jin Q."/>
        </authorList>
    </citation>
    <scope>NUCLEOTIDE SEQUENCE [LARGE SCALE GENOMIC DNA]</scope>
    <source>
        <strain evidence="1 2">Q1</strain>
        <plasmid evidence="1 2">pBc53</plasmid>
    </source>
</reference>
<geneLocation type="plasmid" evidence="1 2">
    <name>pBc53</name>
</geneLocation>
<organism evidence="1 2">
    <name type="scientific">Bacillus cereus (strain Q1)</name>
    <dbReference type="NCBI Taxonomy" id="361100"/>
    <lineage>
        <taxon>Bacteria</taxon>
        <taxon>Bacillati</taxon>
        <taxon>Bacillota</taxon>
        <taxon>Bacilli</taxon>
        <taxon>Bacillales</taxon>
        <taxon>Bacillaceae</taxon>
        <taxon>Bacillus</taxon>
        <taxon>Bacillus cereus group</taxon>
    </lineage>
</organism>
<dbReference type="HOGENOM" id="CLU_058187_0_1_9"/>
<evidence type="ECO:0000313" key="1">
    <source>
        <dbReference type="EMBL" id="ACM16029.1"/>
    </source>
</evidence>
<dbReference type="Proteomes" id="UP000000441">
    <property type="component" value="Plasmid pBc53"/>
</dbReference>
<accession>B9J6N4</accession>
<name>B9J6N4_BACCQ</name>
<protein>
    <recommendedName>
        <fullName evidence="3">Prophage helix-turn-helix protein</fullName>
    </recommendedName>
</protein>
<dbReference type="AlphaFoldDB" id="B9J6N4"/>
<proteinExistence type="predicted"/>
<dbReference type="KEGG" id="bcq:BCQ_PT67"/>
<evidence type="ECO:0000313" key="2">
    <source>
        <dbReference type="Proteomes" id="UP000000441"/>
    </source>
</evidence>
<keyword evidence="1" id="KW-0614">Plasmid</keyword>
<dbReference type="EMBL" id="CP000229">
    <property type="protein sequence ID" value="ACM16029.1"/>
    <property type="molecule type" value="Genomic_DNA"/>
</dbReference>